<dbReference type="Proteomes" id="UP000077339">
    <property type="component" value="Unassembled WGS sequence"/>
</dbReference>
<evidence type="ECO:0000259" key="2">
    <source>
        <dbReference type="Pfam" id="PF19289"/>
    </source>
</evidence>
<keyword evidence="3" id="KW-0645">Protease</keyword>
<feature type="domain" description="Metalloprotease TldD/E C-terminal" evidence="2">
    <location>
        <begin position="244"/>
        <end position="470"/>
    </location>
</feature>
<keyword evidence="3" id="KW-0378">Hydrolase</keyword>
<evidence type="ECO:0000313" key="4">
    <source>
        <dbReference type="Proteomes" id="UP000077339"/>
    </source>
</evidence>
<dbReference type="OrthoDB" id="9803213at2"/>
<evidence type="ECO:0000313" key="3">
    <source>
        <dbReference type="EMBL" id="OAA30085.1"/>
    </source>
</evidence>
<dbReference type="Pfam" id="PF19289">
    <property type="entry name" value="PmbA_TldD_3rd"/>
    <property type="match status" value="1"/>
</dbReference>
<name>A0A176K0U7_9BACT</name>
<protein>
    <submittedName>
        <fullName evidence="3">Zn-dependent protease</fullName>
    </submittedName>
</protein>
<organism evidence="3 4">
    <name type="scientific">Kosmotoga arenicorallina S304</name>
    <dbReference type="NCBI Taxonomy" id="1453497"/>
    <lineage>
        <taxon>Bacteria</taxon>
        <taxon>Thermotogati</taxon>
        <taxon>Thermotogota</taxon>
        <taxon>Thermotogae</taxon>
        <taxon>Kosmotogales</taxon>
        <taxon>Kosmotogaceae</taxon>
        <taxon>Kosmotoga</taxon>
    </lineage>
</organism>
<dbReference type="InterPro" id="IPR045569">
    <property type="entry name" value="Metalloprtase-TldD/E_C"/>
</dbReference>
<reference evidence="3 4" key="1">
    <citation type="submission" date="2014-02" db="EMBL/GenBank/DDBJ databases">
        <title>Kosmotoga genome sequencing.</title>
        <authorList>
            <person name="Pollo S.M."/>
            <person name="Charchuk R."/>
            <person name="Nesbo C.L."/>
        </authorList>
    </citation>
    <scope>NUCLEOTIDE SEQUENCE [LARGE SCALE GENOMIC DNA]</scope>
    <source>
        <strain evidence="3 4">S304</strain>
    </source>
</reference>
<dbReference type="PANTHER" id="PTHR30624:SF4">
    <property type="entry name" value="METALLOPROTEASE TLDD"/>
    <property type="match status" value="1"/>
</dbReference>
<comment type="similarity">
    <text evidence="1">Belongs to the peptidase U62 family.</text>
</comment>
<dbReference type="GO" id="GO:0006508">
    <property type="term" value="P:proteolysis"/>
    <property type="evidence" value="ECO:0007669"/>
    <property type="project" value="UniProtKB-KW"/>
</dbReference>
<dbReference type="InterPro" id="IPR036059">
    <property type="entry name" value="TldD/PmbA_sf"/>
</dbReference>
<sequence>MKIQDSTFLIEVRPLLKRLISELSKDYKYVSILGTDVSGKSYTVLTTGVSISDSNWTERGFVVRAFNDSIYSEYSFNELTEENFHRVLDNIRKETEKSLKNCKERGFRTGNYPCVVEERVEKHFNGNVAVPLESSSPSEIIEKLTSIKDRAYEYTDLLVNFMAAYEGVKVSKLFLSPNKDLMQSYMWSQGYVYGIVRKGNVTRYGYKSYSGLKGTELIDEMSKDVKEVVDKAVMLLDAVPIEPGLYDVICSPEVAGLIAHEAFGHGVEMDMFVKNRAKAVEYLNKPVASKLVEMHDGARAAEEVSSYLFDDEGTLGTDTTIIKDGVLLTGISDLLSALKLGTKPTGNGKRESFERKAYARMTNTFFSPGKDTLEEMIASIEHGYLLEDYYSGMEDPKNWGIQCMIAYGWEIKNGKFTGKIVSPVVMTGYVPDLLQSISMVSGELRLSGSGACGKGHKEWVKVSSGGPYIKAKARLG</sequence>
<comment type="caution">
    <text evidence="3">The sequence shown here is derived from an EMBL/GenBank/DDBJ whole genome shotgun (WGS) entry which is preliminary data.</text>
</comment>
<dbReference type="InterPro" id="IPR051463">
    <property type="entry name" value="Peptidase_U62_metallo"/>
</dbReference>
<dbReference type="PANTHER" id="PTHR30624">
    <property type="entry name" value="UNCHARACTERIZED PROTEIN TLDD AND PMBA"/>
    <property type="match status" value="1"/>
</dbReference>
<gene>
    <name evidence="3" type="ORF">AT15_00805</name>
</gene>
<dbReference type="STRING" id="1453497.AT15_00805"/>
<accession>A0A176K0U7</accession>
<dbReference type="GO" id="GO:0008237">
    <property type="term" value="F:metallopeptidase activity"/>
    <property type="evidence" value="ECO:0007669"/>
    <property type="project" value="InterPro"/>
</dbReference>
<evidence type="ECO:0000256" key="1">
    <source>
        <dbReference type="ARBA" id="ARBA00005836"/>
    </source>
</evidence>
<dbReference type="SUPFAM" id="SSF111283">
    <property type="entry name" value="Putative modulator of DNA gyrase, PmbA/TldD"/>
    <property type="match status" value="1"/>
</dbReference>
<proteinExistence type="inferred from homology"/>
<dbReference type="GO" id="GO:0005829">
    <property type="term" value="C:cytosol"/>
    <property type="evidence" value="ECO:0007669"/>
    <property type="project" value="TreeGrafter"/>
</dbReference>
<dbReference type="RefSeq" id="WP_068347743.1">
    <property type="nucleotide sequence ID" value="NZ_JFHK01000015.1"/>
</dbReference>
<dbReference type="AlphaFoldDB" id="A0A176K0U7"/>
<dbReference type="EMBL" id="JFHK01000015">
    <property type="protein sequence ID" value="OAA30085.1"/>
    <property type="molecule type" value="Genomic_DNA"/>
</dbReference>
<keyword evidence="4" id="KW-1185">Reference proteome</keyword>
<dbReference type="PATRIC" id="fig|1453497.3.peg.171"/>